<protein>
    <submittedName>
        <fullName evidence="1">Uncharacterized protein</fullName>
    </submittedName>
</protein>
<dbReference type="AlphaFoldDB" id="H8ZEZ1"/>
<dbReference type="Proteomes" id="UP000054524">
    <property type="component" value="Unassembled WGS sequence"/>
</dbReference>
<gene>
    <name evidence="1" type="ORF">NERG_02160</name>
    <name evidence="2" type="ORF">NESG_01834</name>
</gene>
<proteinExistence type="predicted"/>
<evidence type="ECO:0000313" key="1">
    <source>
        <dbReference type="EMBL" id="EHY64757.1"/>
    </source>
</evidence>
<reference evidence="2 3" key="3">
    <citation type="journal article" date="2014" name="Genome Announc.">
        <title>Genome Sequence of the Microsporidian Species Nematocida sp1 Strain ERTm6 (ATCC PRA-372).</title>
        <authorList>
            <person name="Bakowski M.A."/>
            <person name="Priest M."/>
            <person name="Young S."/>
            <person name="Cuomo C.A."/>
            <person name="Troemel E.R."/>
        </authorList>
    </citation>
    <scope>NUCLEOTIDE SEQUENCE [LARGE SCALE GENOMIC DNA]</scope>
    <source>
        <strain evidence="2 3">ERTm6</strain>
    </source>
</reference>
<evidence type="ECO:0000313" key="2">
    <source>
        <dbReference type="EMBL" id="KFG25846.1"/>
    </source>
</evidence>
<accession>H8ZEZ1</accession>
<name>H8ZEZ1_NEMA1</name>
<accession>A0A086J128</accession>
<dbReference type="Proteomes" id="UP000005622">
    <property type="component" value="Unassembled WGS sequence"/>
</dbReference>
<dbReference type="EMBL" id="AKIJ01000004">
    <property type="protein sequence ID" value="KFG25846.1"/>
    <property type="molecule type" value="Genomic_DNA"/>
</dbReference>
<sequence length="53" mass="6198">MHEEEAMNEEQIDARLSTLLRPLPSYTKDKSLLEHFTTHKLTGPKIHFFTSDI</sequence>
<dbReference type="HOGENOM" id="CLU_3069229_0_0_1"/>
<organism evidence="1">
    <name type="scientific">Nematocida ausubeli (strain ATCC PRA-371 / ERTm2)</name>
    <name type="common">Nematode killer fungus</name>
    <dbReference type="NCBI Taxonomy" id="1913371"/>
    <lineage>
        <taxon>Eukaryota</taxon>
        <taxon>Fungi</taxon>
        <taxon>Fungi incertae sedis</taxon>
        <taxon>Microsporidia</taxon>
        <taxon>Nematocida</taxon>
    </lineage>
</organism>
<keyword evidence="3" id="KW-1185">Reference proteome</keyword>
<reference evidence="2" key="2">
    <citation type="submission" date="2012-10" db="EMBL/GenBank/DDBJ databases">
        <authorList>
            <consortium name="The Broad Institute Genome Sequencing Platform"/>
            <consortium name="The Broad Institute Genome Sequencing Center for Infectious Disease"/>
            <person name="Cuomo C."/>
            <person name="Troemel E."/>
            <person name="Walker B."/>
            <person name="Young S.K."/>
            <person name="Zeng Q."/>
            <person name="Gargeya S."/>
            <person name="Fitzgerald M."/>
            <person name="Haas B."/>
            <person name="Abouelleil A."/>
            <person name="Alvarado L."/>
            <person name="Arachchi H.M."/>
            <person name="Berlin A.M."/>
            <person name="Chapman S.B."/>
            <person name="Goldberg J."/>
            <person name="Griggs A."/>
            <person name="Gujja S."/>
            <person name="Hansen M."/>
            <person name="Howarth C."/>
            <person name="Imamovic A."/>
            <person name="Larimer J."/>
            <person name="McCowan C."/>
            <person name="Murphy C."/>
            <person name="Neiman D."/>
            <person name="Pearson M."/>
            <person name="Priest M."/>
            <person name="Roberts A."/>
            <person name="Saif S."/>
            <person name="Shea T."/>
            <person name="Sisk P."/>
            <person name="Sykes S."/>
            <person name="Wortman J."/>
            <person name="Nusbaum C."/>
            <person name="Birren B."/>
        </authorList>
    </citation>
    <scope>NUCLEOTIDE SEQUENCE</scope>
    <source>
        <strain evidence="2">ERTm6</strain>
    </source>
</reference>
<dbReference type="EMBL" id="JH604638">
    <property type="protein sequence ID" value="EHY64757.1"/>
    <property type="molecule type" value="Genomic_DNA"/>
</dbReference>
<evidence type="ECO:0000313" key="3">
    <source>
        <dbReference type="Proteomes" id="UP000054524"/>
    </source>
</evidence>
<reference evidence="1" key="1">
    <citation type="submission" date="2011-03" db="EMBL/GenBank/DDBJ databases">
        <title>The Genome Sequence of Nematocida sp1 strain ERTm2.</title>
        <authorList>
            <consortium name="The Broad Institute Genome Sequencing Platform"/>
            <consortium name="The Broad Institute Genome Sequencing Center for Infectious Disease"/>
            <person name="Cuomo C."/>
            <person name="Troemel E."/>
            <person name="Young S.K."/>
            <person name="Zeng Q."/>
            <person name="Gargeya S."/>
            <person name="Fitzgerald M."/>
            <person name="Haas B."/>
            <person name="Abouelleil A."/>
            <person name="Alvarado L."/>
            <person name="Arachchi H.M."/>
            <person name="Berlin A."/>
            <person name="Brown A."/>
            <person name="Chapman S.B."/>
            <person name="Chen Z."/>
            <person name="Dunbar C."/>
            <person name="Freedman E."/>
            <person name="Gearin G."/>
            <person name="Gellesch M."/>
            <person name="Goldberg J."/>
            <person name="Griggs A."/>
            <person name="Gujja S."/>
            <person name="Heilman E.R."/>
            <person name="Heiman D."/>
            <person name="Howarth C."/>
            <person name="Larson L."/>
            <person name="Lui A."/>
            <person name="MacDonald P.J.P."/>
            <person name="Mehta T."/>
            <person name="Montmayeur A."/>
            <person name="Murphy C."/>
            <person name="Neiman D."/>
            <person name="Pearson M."/>
            <person name="Priest M."/>
            <person name="Roberts A."/>
            <person name="Saif S."/>
            <person name="Shea T."/>
            <person name="Shenoy N."/>
            <person name="Sisk P."/>
            <person name="Stolte C."/>
            <person name="Sykes S."/>
            <person name="White J."/>
            <person name="Yandava C."/>
            <person name="Wortman J."/>
            <person name="Nusbaum C."/>
            <person name="Birren B."/>
        </authorList>
    </citation>
    <scope>NUCLEOTIDE SEQUENCE</scope>
    <source>
        <strain evidence="1">ERTm2</strain>
    </source>
</reference>